<evidence type="ECO:0000313" key="3">
    <source>
        <dbReference type="Proteomes" id="UP000244755"/>
    </source>
</evidence>
<reference evidence="2 3" key="1">
    <citation type="submission" date="2018-04" db="EMBL/GenBank/DDBJ databases">
        <title>Methylobacterium sp. PR1016A genome.</title>
        <authorList>
            <person name="Park W."/>
        </authorList>
    </citation>
    <scope>NUCLEOTIDE SEQUENCE [LARGE SCALE GENOMIC DNA]</scope>
    <source>
        <strain evidence="2 3">PR1016A</strain>
    </source>
</reference>
<evidence type="ECO:0000313" key="2">
    <source>
        <dbReference type="EMBL" id="AWB21443.1"/>
    </source>
</evidence>
<feature type="region of interest" description="Disordered" evidence="1">
    <location>
        <begin position="109"/>
        <end position="128"/>
    </location>
</feature>
<keyword evidence="3" id="KW-1185">Reference proteome</keyword>
<name>A0A2R4WIR6_9HYPH</name>
<feature type="region of interest" description="Disordered" evidence="1">
    <location>
        <begin position="1"/>
        <end position="71"/>
    </location>
</feature>
<gene>
    <name evidence="2" type="ORF">DA075_11370</name>
</gene>
<dbReference type="EMBL" id="CP028843">
    <property type="protein sequence ID" value="AWB21443.1"/>
    <property type="molecule type" value="Genomic_DNA"/>
</dbReference>
<protein>
    <submittedName>
        <fullName evidence="2">Uncharacterized protein</fullName>
    </submittedName>
</protein>
<accession>A0A2R4WIR6</accession>
<organism evidence="2 3">
    <name type="scientific">Methylobacterium currus</name>
    <dbReference type="NCBI Taxonomy" id="2051553"/>
    <lineage>
        <taxon>Bacteria</taxon>
        <taxon>Pseudomonadati</taxon>
        <taxon>Pseudomonadota</taxon>
        <taxon>Alphaproteobacteria</taxon>
        <taxon>Hyphomicrobiales</taxon>
        <taxon>Methylobacteriaceae</taxon>
        <taxon>Methylobacterium</taxon>
    </lineage>
</organism>
<sequence>MQRDASSHGCTGASEARKKKEGAKAALSTQSGPATPRCRIRQARTSATAPAIEATTTVVTRARSPEAAAVSPARQACGDRLGFRLEGVDHGHRAVGDDAVHHRPVSGPIKLDLGGHPAGGDSRPSTLAGLRDEAHPRQVEAAQAGQDDQQQTGIAALARIRMSSRGERVTVPLGRKKRCGSSVGVDVGLMSSRVVCSGAQHAEAMLVGQRRLWVSLRLDRPRTVAEAVMDRPQGSPTTSRRR</sequence>
<proteinExistence type="predicted"/>
<dbReference type="Proteomes" id="UP000244755">
    <property type="component" value="Chromosome 1"/>
</dbReference>
<feature type="compositionally biased region" description="Polar residues" evidence="1">
    <location>
        <begin position="43"/>
        <end position="59"/>
    </location>
</feature>
<evidence type="ECO:0000256" key="1">
    <source>
        <dbReference type="SAM" id="MobiDB-lite"/>
    </source>
</evidence>
<dbReference type="KEGG" id="mee:DA075_11370"/>
<dbReference type="AlphaFoldDB" id="A0A2R4WIR6"/>